<reference evidence="2 3" key="1">
    <citation type="journal article" date="2015" name="Appl. Environ. Microbiol.">
        <title>Effects of actin-like proteins encoded by two Bacillus pumilus phages on unstable lysogeny, revealed by genomic analysis.</title>
        <authorList>
            <person name="Yuan Y."/>
            <person name="Peng Q."/>
            <person name="Wu D."/>
            <person name="Kou Z."/>
            <person name="Wu Y."/>
            <person name="Liu P."/>
            <person name="Gao M."/>
        </authorList>
    </citation>
    <scope>NUCLEOTIDE SEQUENCE [LARGE SCALE GENOMIC DNA]</scope>
</reference>
<keyword evidence="1" id="KW-0472">Membrane</keyword>
<organism evidence="2 3">
    <name type="scientific">Bacillus phage Bp8p-T</name>
    <dbReference type="NCBI Taxonomy" id="1445811"/>
    <lineage>
        <taxon>Viruses</taxon>
        <taxon>Duplodnaviria</taxon>
        <taxon>Heunggongvirae</taxon>
        <taxon>Uroviricota</taxon>
        <taxon>Caudoviricetes</taxon>
        <taxon>Herelleviridae</taxon>
        <taxon>Bastillevirinae</taxon>
        <taxon>Agatevirus</taxon>
        <taxon>Agatevirus Bp8pC</taxon>
    </lineage>
</organism>
<gene>
    <name evidence="2" type="ORF">Bp8pT_032</name>
</gene>
<evidence type="ECO:0000313" key="3">
    <source>
        <dbReference type="Proteomes" id="UP000030233"/>
    </source>
</evidence>
<name>A0A0A0PJ28_9CAUD</name>
<proteinExistence type="predicted"/>
<accession>A0A0A0PJ28</accession>
<keyword evidence="1" id="KW-0812">Transmembrane</keyword>
<dbReference type="Proteomes" id="UP000030233">
    <property type="component" value="Segment"/>
</dbReference>
<keyword evidence="1" id="KW-1133">Transmembrane helix</keyword>
<protein>
    <submittedName>
        <fullName evidence="2">Uncharacterized protein</fullName>
    </submittedName>
</protein>
<evidence type="ECO:0000313" key="2">
    <source>
        <dbReference type="EMBL" id="AHJ87674.1"/>
    </source>
</evidence>
<evidence type="ECO:0000256" key="1">
    <source>
        <dbReference type="SAM" id="Phobius"/>
    </source>
</evidence>
<feature type="transmembrane region" description="Helical" evidence="1">
    <location>
        <begin position="6"/>
        <end position="26"/>
    </location>
</feature>
<feature type="transmembrane region" description="Helical" evidence="1">
    <location>
        <begin position="38"/>
        <end position="59"/>
    </location>
</feature>
<sequence length="62" mass="6917">MSLTLLLPFIAIAVFVFLVDVSYDLAEMHKAEKFADAFYHVMDVVKSVLAVIVLVYIGITII</sequence>
<dbReference type="EMBL" id="KJ010548">
    <property type="protein sequence ID" value="AHJ87674.1"/>
    <property type="molecule type" value="Genomic_DNA"/>
</dbReference>